<keyword evidence="5" id="KW-1185">Reference proteome</keyword>
<dbReference type="EMBL" id="QRGO01000001">
    <property type="protein sequence ID" value="RDV03978.1"/>
    <property type="molecule type" value="Genomic_DNA"/>
</dbReference>
<keyword evidence="1" id="KW-0175">Coiled coil</keyword>
<evidence type="ECO:0000313" key="4">
    <source>
        <dbReference type="EMBL" id="RDV03978.1"/>
    </source>
</evidence>
<dbReference type="Gene3D" id="1.10.287.1490">
    <property type="match status" value="1"/>
</dbReference>
<evidence type="ECO:0000256" key="2">
    <source>
        <dbReference type="SAM" id="MobiDB-lite"/>
    </source>
</evidence>
<dbReference type="AlphaFoldDB" id="A0A371B8R9"/>
<evidence type="ECO:0000256" key="1">
    <source>
        <dbReference type="SAM" id="Coils"/>
    </source>
</evidence>
<feature type="region of interest" description="Disordered" evidence="2">
    <location>
        <begin position="1"/>
        <end position="70"/>
    </location>
</feature>
<organism evidence="4 5">
    <name type="scientific">Undibacter mobilis</name>
    <dbReference type="NCBI Taxonomy" id="2292256"/>
    <lineage>
        <taxon>Bacteria</taxon>
        <taxon>Pseudomonadati</taxon>
        <taxon>Pseudomonadota</taxon>
        <taxon>Alphaproteobacteria</taxon>
        <taxon>Hyphomicrobiales</taxon>
        <taxon>Nitrobacteraceae</taxon>
        <taxon>Undibacter</taxon>
    </lineage>
</organism>
<feature type="coiled-coil region" evidence="1">
    <location>
        <begin position="175"/>
        <end position="255"/>
    </location>
</feature>
<accession>A0A371B8R9</accession>
<keyword evidence="3" id="KW-1133">Transmembrane helix</keyword>
<dbReference type="Proteomes" id="UP000263993">
    <property type="component" value="Unassembled WGS sequence"/>
</dbReference>
<name>A0A371B8R9_9BRAD</name>
<evidence type="ECO:0000313" key="5">
    <source>
        <dbReference type="Proteomes" id="UP000263993"/>
    </source>
</evidence>
<feature type="compositionally biased region" description="Low complexity" evidence="2">
    <location>
        <begin position="35"/>
        <end position="58"/>
    </location>
</feature>
<evidence type="ECO:0008006" key="6">
    <source>
        <dbReference type="Google" id="ProtNLM"/>
    </source>
</evidence>
<sequence length="425" mass="43365">MNDRNPTPDKSAGRRKRAAPTIDLEAKEIPPAAGPDEVVAEAETVPPPADEATPPDAVLPGSPSAGDAPPVVERDGKVRPLVLGGAAGAAAAAIVIAIGWSAGLFAGNGAATPDPRIASLEAQLKQLQNRPAAPATNAGASDALAARIAKVEDSVAKLPSAPADDNAMKSLGVALTALNRRYDELSTTVRDAQTRAEAAERAAADLRSNVLDVSKAAAAGASASSADLSSLQQRLTALEEQSKTARAELAKATESDRAARLALSAAAVRDAVLRGVPFAEELAQSKSLGADEKVLAPLWPFAASGVPNAKTLAKELIDLLPQMKKVAGSPPNGGFLERLQANAENLVRVRPANAPAGTDASAVLARIEQNAAQDNIAAALNDIGTLPEAGRQVAANWVTRATARQKALDAARDFATGTTRALGSK</sequence>
<proteinExistence type="predicted"/>
<comment type="caution">
    <text evidence="4">The sequence shown here is derived from an EMBL/GenBank/DDBJ whole genome shotgun (WGS) entry which is preliminary data.</text>
</comment>
<dbReference type="OrthoDB" id="8441668at2"/>
<keyword evidence="3" id="KW-0812">Transmembrane</keyword>
<reference evidence="5" key="1">
    <citation type="submission" date="2018-08" db="EMBL/GenBank/DDBJ databases">
        <authorList>
            <person name="Kim S.-J."/>
            <person name="Jung G.-Y."/>
        </authorList>
    </citation>
    <scope>NUCLEOTIDE SEQUENCE [LARGE SCALE GENOMIC DNA]</scope>
    <source>
        <strain evidence="5">GY_H</strain>
    </source>
</reference>
<keyword evidence="3" id="KW-0472">Membrane</keyword>
<feature type="transmembrane region" description="Helical" evidence="3">
    <location>
        <begin position="81"/>
        <end position="106"/>
    </location>
</feature>
<gene>
    <name evidence="4" type="ORF">DXH78_04885</name>
</gene>
<evidence type="ECO:0000256" key="3">
    <source>
        <dbReference type="SAM" id="Phobius"/>
    </source>
</evidence>
<dbReference type="RefSeq" id="WP_115516004.1">
    <property type="nucleotide sequence ID" value="NZ_QRGO01000001.1"/>
</dbReference>
<protein>
    <recommendedName>
        <fullName evidence="6">Inner membrane protein</fullName>
    </recommendedName>
</protein>